<dbReference type="InterPro" id="IPR050194">
    <property type="entry name" value="Glycosyltransferase_grp1"/>
</dbReference>
<dbReference type="SUPFAM" id="SSF53756">
    <property type="entry name" value="UDP-Glycosyltransferase/glycogen phosphorylase"/>
    <property type="match status" value="1"/>
</dbReference>
<gene>
    <name evidence="3" type="ORF">A2W14_01640</name>
</gene>
<feature type="domain" description="Glycosyltransferase subfamily 4-like N-terminal" evidence="2">
    <location>
        <begin position="22"/>
        <end position="190"/>
    </location>
</feature>
<dbReference type="AlphaFoldDB" id="A0A1F5YQX2"/>
<proteinExistence type="predicted"/>
<accession>A0A1F5YQX2</accession>
<dbReference type="EMBL" id="MFJA01000062">
    <property type="protein sequence ID" value="OGG02484.1"/>
    <property type="molecule type" value="Genomic_DNA"/>
</dbReference>
<dbReference type="Pfam" id="PF00534">
    <property type="entry name" value="Glycos_transf_1"/>
    <property type="match status" value="1"/>
</dbReference>
<dbReference type="InterPro" id="IPR001296">
    <property type="entry name" value="Glyco_trans_1"/>
</dbReference>
<evidence type="ECO:0000259" key="2">
    <source>
        <dbReference type="Pfam" id="PF13439"/>
    </source>
</evidence>
<dbReference type="Gene3D" id="3.40.50.2000">
    <property type="entry name" value="Glycogen Phosphorylase B"/>
    <property type="match status" value="2"/>
</dbReference>
<protein>
    <recommendedName>
        <fullName evidence="5">Glycosyl transferase family 1</fullName>
    </recommendedName>
</protein>
<dbReference type="GO" id="GO:0016757">
    <property type="term" value="F:glycosyltransferase activity"/>
    <property type="evidence" value="ECO:0007669"/>
    <property type="project" value="InterPro"/>
</dbReference>
<dbReference type="STRING" id="1798371.A2W14_01640"/>
<dbReference type="PANTHER" id="PTHR45947">
    <property type="entry name" value="SULFOQUINOVOSYL TRANSFERASE SQD2"/>
    <property type="match status" value="1"/>
</dbReference>
<comment type="caution">
    <text evidence="3">The sequence shown here is derived from an EMBL/GenBank/DDBJ whole genome shotgun (WGS) entry which is preliminary data.</text>
</comment>
<evidence type="ECO:0000313" key="4">
    <source>
        <dbReference type="Proteomes" id="UP000176665"/>
    </source>
</evidence>
<sequence>MRIAQISYWSCPLTRLGVLTAGGMNVYLFNLAKSLTEKGHRVDIFVRSHSTEHDSVLDLGSSVSLIHLNSVKYENLLGPQYFAKAILKYVKDKKLEYNLLHAHYYLSGLTGLWLKNKLKIPLIQTFHTLGAMKKKYIAIDDQKRIQAEKKIIDNCDVLVSSTQLEKKDLVDYYKANPEKISVINPGVDHQLFAPGGKNYSREKLKLPLDKKIILFVGRIDPVKGLNLLLEAIFRITEIDPQFKNNYQVLLIGGDIESRNYWQNKNIKDIINFLKVKDLECCIKFLGSRSHSDLPYFYSAADLVVLPSVYESFGLVILEAMACGAAVLASKVGGLKYLIKDNINGSLFKSGDIRQLSDKIVTLLKDNPKRQELGLSAYRDSLFYSWEKHADKLLTLYKNFA</sequence>
<dbReference type="InterPro" id="IPR028098">
    <property type="entry name" value="Glyco_trans_4-like_N"/>
</dbReference>
<evidence type="ECO:0000259" key="1">
    <source>
        <dbReference type="Pfam" id="PF00534"/>
    </source>
</evidence>
<feature type="domain" description="Glycosyl transferase family 1" evidence="1">
    <location>
        <begin position="200"/>
        <end position="377"/>
    </location>
</feature>
<evidence type="ECO:0008006" key="5">
    <source>
        <dbReference type="Google" id="ProtNLM"/>
    </source>
</evidence>
<dbReference type="Proteomes" id="UP000176665">
    <property type="component" value="Unassembled WGS sequence"/>
</dbReference>
<dbReference type="PANTHER" id="PTHR45947:SF3">
    <property type="entry name" value="SULFOQUINOVOSYL TRANSFERASE SQD2"/>
    <property type="match status" value="1"/>
</dbReference>
<reference evidence="3 4" key="1">
    <citation type="journal article" date="2016" name="Nat. Commun.">
        <title>Thousands of microbial genomes shed light on interconnected biogeochemical processes in an aquifer system.</title>
        <authorList>
            <person name="Anantharaman K."/>
            <person name="Brown C.T."/>
            <person name="Hug L.A."/>
            <person name="Sharon I."/>
            <person name="Castelle C.J."/>
            <person name="Probst A.J."/>
            <person name="Thomas B.C."/>
            <person name="Singh A."/>
            <person name="Wilkins M.J."/>
            <person name="Karaoz U."/>
            <person name="Brodie E.L."/>
            <person name="Williams K.H."/>
            <person name="Hubbard S.S."/>
            <person name="Banfield J.F."/>
        </authorList>
    </citation>
    <scope>NUCLEOTIDE SEQUENCE [LARGE SCALE GENOMIC DNA]</scope>
</reference>
<dbReference type="Pfam" id="PF13439">
    <property type="entry name" value="Glyco_transf_4"/>
    <property type="match status" value="1"/>
</dbReference>
<organism evidence="3 4">
    <name type="scientific">Candidatus Gottesmanbacteria bacterium RBG_16_37_8</name>
    <dbReference type="NCBI Taxonomy" id="1798371"/>
    <lineage>
        <taxon>Bacteria</taxon>
        <taxon>Candidatus Gottesmaniibacteriota</taxon>
    </lineage>
</organism>
<name>A0A1F5YQX2_9BACT</name>
<evidence type="ECO:0000313" key="3">
    <source>
        <dbReference type="EMBL" id="OGG02484.1"/>
    </source>
</evidence>